<dbReference type="InterPro" id="IPR036047">
    <property type="entry name" value="F-box-like_dom_sf"/>
</dbReference>
<name>A0A078IIS7_BRANA</name>
<dbReference type="InterPro" id="IPR053781">
    <property type="entry name" value="F-box_AtFBL13-like"/>
</dbReference>
<dbReference type="PANTHER" id="PTHR31900:SF30">
    <property type="entry name" value="SUPERFAMILY PROTEIN, PUTATIVE-RELATED"/>
    <property type="match status" value="1"/>
</dbReference>
<dbReference type="Proteomes" id="UP000028999">
    <property type="component" value="Unassembled WGS sequence"/>
</dbReference>
<dbReference type="PANTHER" id="PTHR31900">
    <property type="entry name" value="F-BOX/RNI SUPERFAMILY PROTEIN-RELATED"/>
    <property type="match status" value="1"/>
</dbReference>
<dbReference type="PaxDb" id="3708-A0A078IIS7"/>
<organism evidence="2 3">
    <name type="scientific">Brassica napus</name>
    <name type="common">Rape</name>
    <dbReference type="NCBI Taxonomy" id="3708"/>
    <lineage>
        <taxon>Eukaryota</taxon>
        <taxon>Viridiplantae</taxon>
        <taxon>Streptophyta</taxon>
        <taxon>Embryophyta</taxon>
        <taxon>Tracheophyta</taxon>
        <taxon>Spermatophyta</taxon>
        <taxon>Magnoliopsida</taxon>
        <taxon>eudicotyledons</taxon>
        <taxon>Gunneridae</taxon>
        <taxon>Pentapetalae</taxon>
        <taxon>rosids</taxon>
        <taxon>malvids</taxon>
        <taxon>Brassicales</taxon>
        <taxon>Brassicaceae</taxon>
        <taxon>Brassiceae</taxon>
        <taxon>Brassica</taxon>
    </lineage>
</organism>
<gene>
    <name evidence="2" type="primary">BnaA03g50920D</name>
    <name evidence="2" type="ORF">GSBRNA2T00092694001</name>
</gene>
<dbReference type="PROSITE" id="PS50181">
    <property type="entry name" value="FBOX"/>
    <property type="match status" value="1"/>
</dbReference>
<dbReference type="EMBL" id="LK032822">
    <property type="protein sequence ID" value="CDY49279.1"/>
    <property type="molecule type" value="Genomic_DNA"/>
</dbReference>
<accession>A0A078IIS7</accession>
<evidence type="ECO:0000313" key="3">
    <source>
        <dbReference type="Proteomes" id="UP000028999"/>
    </source>
</evidence>
<dbReference type="OrthoDB" id="673865at2759"/>
<dbReference type="CDD" id="cd22160">
    <property type="entry name" value="F-box_AtFBL13-like"/>
    <property type="match status" value="1"/>
</dbReference>
<evidence type="ECO:0000259" key="1">
    <source>
        <dbReference type="PROSITE" id="PS50181"/>
    </source>
</evidence>
<dbReference type="InterPro" id="IPR050232">
    <property type="entry name" value="FBL13/AtMIF1-like"/>
</dbReference>
<dbReference type="InterPro" id="IPR001810">
    <property type="entry name" value="F-box_dom"/>
</dbReference>
<proteinExistence type="predicted"/>
<evidence type="ECO:0000313" key="2">
    <source>
        <dbReference type="EMBL" id="CDY49279.1"/>
    </source>
</evidence>
<feature type="domain" description="F-box" evidence="1">
    <location>
        <begin position="7"/>
        <end position="55"/>
    </location>
</feature>
<dbReference type="Gramene" id="CDY49279">
    <property type="protein sequence ID" value="CDY49279"/>
    <property type="gene ID" value="GSBRNA2T00092694001"/>
</dbReference>
<dbReference type="SMART" id="SM00579">
    <property type="entry name" value="FBD"/>
    <property type="match status" value="1"/>
</dbReference>
<dbReference type="Pfam" id="PF08387">
    <property type="entry name" value="FBD"/>
    <property type="match status" value="1"/>
</dbReference>
<dbReference type="SUPFAM" id="SSF81383">
    <property type="entry name" value="F-box domain"/>
    <property type="match status" value="1"/>
</dbReference>
<dbReference type="KEGG" id="bna:106444775"/>
<dbReference type="Pfam" id="PF00646">
    <property type="entry name" value="F-box"/>
    <property type="match status" value="1"/>
</dbReference>
<sequence>MVSRRKSDLLSNLPDCLLVTIISLLPFKQSVQTSILARRWKNLCLETTNLVFKESEFVNLSTDTETIKSKRSLFVSTMCQWISSFTGEVIESLEFSLSEPVSFEKAIVSLTEFAASKQIKNITIDFSSPASRKIDVIEHLVTLMHYQNTEFDITRIFFNLIHVRNLTICSFLIQMIQECEDPMEMHDAMEARHLVMKTNLHANEFVGIKIFLNSCPELESLTFHMDTTERIVRVSMPLDPKAFWLTNDTYECLERTLKLVKIKNFRGGPNELHVLKYLMRRGLVMEQLDLYEAKGLNDGQRRLVLTAAEEVQKNVERGSKHLRITLHKA</sequence>
<dbReference type="STRING" id="3708.A0A078IIS7"/>
<reference evidence="2 3" key="1">
    <citation type="journal article" date="2014" name="Science">
        <title>Plant genetics. Early allopolyploid evolution in the post-Neolithic Brassica napus oilseed genome.</title>
        <authorList>
            <person name="Chalhoub B."/>
            <person name="Denoeud F."/>
            <person name="Liu S."/>
            <person name="Parkin I.A."/>
            <person name="Tang H."/>
            <person name="Wang X."/>
            <person name="Chiquet J."/>
            <person name="Belcram H."/>
            <person name="Tong C."/>
            <person name="Samans B."/>
            <person name="Correa M."/>
            <person name="Da Silva C."/>
            <person name="Just J."/>
            <person name="Falentin C."/>
            <person name="Koh C.S."/>
            <person name="Le Clainche I."/>
            <person name="Bernard M."/>
            <person name="Bento P."/>
            <person name="Noel B."/>
            <person name="Labadie K."/>
            <person name="Alberti A."/>
            <person name="Charles M."/>
            <person name="Arnaud D."/>
            <person name="Guo H."/>
            <person name="Daviaud C."/>
            <person name="Alamery S."/>
            <person name="Jabbari K."/>
            <person name="Zhao M."/>
            <person name="Edger P.P."/>
            <person name="Chelaifa H."/>
            <person name="Tack D."/>
            <person name="Lassalle G."/>
            <person name="Mestiri I."/>
            <person name="Schnel N."/>
            <person name="Le Paslier M.C."/>
            <person name="Fan G."/>
            <person name="Renault V."/>
            <person name="Bayer P.E."/>
            <person name="Golicz A.A."/>
            <person name="Manoli S."/>
            <person name="Lee T.H."/>
            <person name="Thi V.H."/>
            <person name="Chalabi S."/>
            <person name="Hu Q."/>
            <person name="Fan C."/>
            <person name="Tollenaere R."/>
            <person name="Lu Y."/>
            <person name="Battail C."/>
            <person name="Shen J."/>
            <person name="Sidebottom C.H."/>
            <person name="Wang X."/>
            <person name="Canaguier A."/>
            <person name="Chauveau A."/>
            <person name="Berard A."/>
            <person name="Deniot G."/>
            <person name="Guan M."/>
            <person name="Liu Z."/>
            <person name="Sun F."/>
            <person name="Lim Y.P."/>
            <person name="Lyons E."/>
            <person name="Town C.D."/>
            <person name="Bancroft I."/>
            <person name="Wang X."/>
            <person name="Meng J."/>
            <person name="Ma J."/>
            <person name="Pires J.C."/>
            <person name="King G.J."/>
            <person name="Brunel D."/>
            <person name="Delourme R."/>
            <person name="Renard M."/>
            <person name="Aury J.M."/>
            <person name="Adams K.L."/>
            <person name="Batley J."/>
            <person name="Snowdon R.J."/>
            <person name="Tost J."/>
            <person name="Edwards D."/>
            <person name="Zhou Y."/>
            <person name="Hua W."/>
            <person name="Sharpe A.G."/>
            <person name="Paterson A.H."/>
            <person name="Guan C."/>
            <person name="Wincker P."/>
        </authorList>
    </citation>
    <scope>NUCLEOTIDE SEQUENCE [LARGE SCALE GENOMIC DNA]</scope>
    <source>
        <strain evidence="3">cv. Darmor-bzh</strain>
    </source>
</reference>
<dbReference type="Gene3D" id="1.20.1280.50">
    <property type="match status" value="1"/>
</dbReference>
<dbReference type="InterPro" id="IPR006566">
    <property type="entry name" value="FBD"/>
</dbReference>
<dbReference type="AlphaFoldDB" id="A0A078IIS7"/>
<dbReference type="OMA" id="AFWLTND"/>
<keyword evidence="3" id="KW-1185">Reference proteome</keyword>
<protein>
    <submittedName>
        <fullName evidence="2">BnaA03g50920D protein</fullName>
    </submittedName>
</protein>